<dbReference type="RefSeq" id="WP_345690425.1">
    <property type="nucleotide sequence ID" value="NZ_BAABIT010000001.1"/>
</dbReference>
<gene>
    <name evidence="3" type="ORF">ACFPM3_12250</name>
</gene>
<evidence type="ECO:0000256" key="2">
    <source>
        <dbReference type="SAM" id="SignalP"/>
    </source>
</evidence>
<feature type="chain" id="PRO_5045496084" description="Secreted protein" evidence="2">
    <location>
        <begin position="26"/>
        <end position="277"/>
    </location>
</feature>
<comment type="caution">
    <text evidence="3">The sequence shown here is derived from an EMBL/GenBank/DDBJ whole genome shotgun (WGS) entry which is preliminary data.</text>
</comment>
<feature type="signal peptide" evidence="2">
    <location>
        <begin position="1"/>
        <end position="25"/>
    </location>
</feature>
<evidence type="ECO:0008006" key="5">
    <source>
        <dbReference type="Google" id="ProtNLM"/>
    </source>
</evidence>
<organism evidence="3 4">
    <name type="scientific">Streptomyces coeruleoprunus</name>
    <dbReference type="NCBI Taxonomy" id="285563"/>
    <lineage>
        <taxon>Bacteria</taxon>
        <taxon>Bacillati</taxon>
        <taxon>Actinomycetota</taxon>
        <taxon>Actinomycetes</taxon>
        <taxon>Kitasatosporales</taxon>
        <taxon>Streptomycetaceae</taxon>
        <taxon>Streptomyces</taxon>
    </lineage>
</organism>
<evidence type="ECO:0000313" key="4">
    <source>
        <dbReference type="Proteomes" id="UP001595829"/>
    </source>
</evidence>
<dbReference type="PROSITE" id="PS51257">
    <property type="entry name" value="PROKAR_LIPOPROTEIN"/>
    <property type="match status" value="1"/>
</dbReference>
<proteinExistence type="predicted"/>
<name>A0ABV9XG17_9ACTN</name>
<sequence>MRPNGIRIAVVVLAGLVAATGTACTAQPATPAPTSTSTPSGGSGAAAAEAPAPAPSGSAGSGIVSLAGDYGPDTCREGYVWREARRTDHVCVEPRVRDQARSDNAQAAARRAPGTNGYGPYACAVGYVWREAYPGDVVCVEPRVRDQARRDNAQADDRRVSARLWKSRWYPERRCDGDVCTGRSDDDIPRIRLNGDHYNFGQVRLYIRRDSDHRVLWSGTVTATRHAGFAGGSFGKKTTLTDCSRYGRPVNGHAQAYDVLSGRWSARIPLSVGCATL</sequence>
<accession>A0ABV9XG17</accession>
<protein>
    <recommendedName>
        <fullName evidence="5">Secreted protein</fullName>
    </recommendedName>
</protein>
<keyword evidence="2" id="KW-0732">Signal</keyword>
<evidence type="ECO:0000256" key="1">
    <source>
        <dbReference type="SAM" id="MobiDB-lite"/>
    </source>
</evidence>
<keyword evidence="4" id="KW-1185">Reference proteome</keyword>
<evidence type="ECO:0000313" key="3">
    <source>
        <dbReference type="EMBL" id="MFC5022903.1"/>
    </source>
</evidence>
<feature type="region of interest" description="Disordered" evidence="1">
    <location>
        <begin position="24"/>
        <end position="60"/>
    </location>
</feature>
<dbReference type="EMBL" id="JBHSJD010000007">
    <property type="protein sequence ID" value="MFC5022903.1"/>
    <property type="molecule type" value="Genomic_DNA"/>
</dbReference>
<dbReference type="Proteomes" id="UP001595829">
    <property type="component" value="Unassembled WGS sequence"/>
</dbReference>
<reference evidence="4" key="1">
    <citation type="journal article" date="2019" name="Int. J. Syst. Evol. Microbiol.">
        <title>The Global Catalogue of Microorganisms (GCM) 10K type strain sequencing project: providing services to taxonomists for standard genome sequencing and annotation.</title>
        <authorList>
            <consortium name="The Broad Institute Genomics Platform"/>
            <consortium name="The Broad Institute Genome Sequencing Center for Infectious Disease"/>
            <person name="Wu L."/>
            <person name="Ma J."/>
        </authorList>
    </citation>
    <scope>NUCLEOTIDE SEQUENCE [LARGE SCALE GENOMIC DNA]</scope>
    <source>
        <strain evidence="4">CGMCC 4.1648</strain>
    </source>
</reference>